<dbReference type="CDD" id="cd03349">
    <property type="entry name" value="LbH_XAT"/>
    <property type="match status" value="1"/>
</dbReference>
<evidence type="ECO:0000256" key="2">
    <source>
        <dbReference type="ARBA" id="ARBA00022679"/>
    </source>
</evidence>
<comment type="caution">
    <text evidence="5">The sequence shown here is derived from an EMBL/GenBank/DDBJ whole genome shotgun (WGS) entry which is preliminary data.</text>
</comment>
<dbReference type="Gene3D" id="2.160.10.10">
    <property type="entry name" value="Hexapeptide repeat proteins"/>
    <property type="match status" value="1"/>
</dbReference>
<gene>
    <name evidence="5" type="ORF">ABIE08_003165</name>
</gene>
<keyword evidence="3" id="KW-0677">Repeat</keyword>
<protein>
    <submittedName>
        <fullName evidence="5">Phosphonate metabolism protein (Transferase hexapeptide repeat family)</fullName>
    </submittedName>
</protein>
<dbReference type="SUPFAM" id="SSF51161">
    <property type="entry name" value="Trimeric LpxA-like enzymes"/>
    <property type="match status" value="1"/>
</dbReference>
<keyword evidence="6" id="KW-1185">Reference proteome</keyword>
<organism evidence="5 6">
    <name type="scientific">Kaistia defluvii</name>
    <dbReference type="NCBI Taxonomy" id="410841"/>
    <lineage>
        <taxon>Bacteria</taxon>
        <taxon>Pseudomonadati</taxon>
        <taxon>Pseudomonadota</taxon>
        <taxon>Alphaproteobacteria</taxon>
        <taxon>Hyphomicrobiales</taxon>
        <taxon>Kaistiaceae</taxon>
        <taxon>Kaistia</taxon>
    </lineage>
</organism>
<dbReference type="Pfam" id="PF00132">
    <property type="entry name" value="Hexapep"/>
    <property type="match status" value="1"/>
</dbReference>
<dbReference type="PROSITE" id="PS00101">
    <property type="entry name" value="HEXAPEP_TRANSFERASES"/>
    <property type="match status" value="1"/>
</dbReference>
<sequence>MTGSTDTAKAASPEDGNVLGFDTHIHATAVVTRSTLGSYVDIGERVLLDEVEMGDFSYFDRDAMVNYATIGKFCSIAASTRINPGNHPMWRATQHHFTYRARRYGMAEDDDSAFFQWRRDHHVTIGHDVWIGHGAVVLAGVSVGTGAIIAAGAVVSKPVEPYTIVAGVPAKPIKRRFPEAIADRLMALAWWDWPHARLREALLDFRSLDIVAFLDKHEPSA</sequence>
<keyword evidence="4" id="KW-0012">Acyltransferase</keyword>
<dbReference type="PANTHER" id="PTHR43300">
    <property type="entry name" value="ACETYLTRANSFERASE"/>
    <property type="match status" value="1"/>
</dbReference>
<dbReference type="PANTHER" id="PTHR43300:SF11">
    <property type="entry name" value="ACETYLTRANSFERASE RV3034C-RELATED"/>
    <property type="match status" value="1"/>
</dbReference>
<dbReference type="EMBL" id="JBEPSM010000002">
    <property type="protein sequence ID" value="MET4635219.1"/>
    <property type="molecule type" value="Genomic_DNA"/>
</dbReference>
<dbReference type="InterPro" id="IPR050179">
    <property type="entry name" value="Trans_hexapeptide_repeat"/>
</dbReference>
<evidence type="ECO:0000313" key="5">
    <source>
        <dbReference type="EMBL" id="MET4635219.1"/>
    </source>
</evidence>
<dbReference type="InterPro" id="IPR001451">
    <property type="entry name" value="Hexapep"/>
</dbReference>
<evidence type="ECO:0000256" key="1">
    <source>
        <dbReference type="ARBA" id="ARBA00007274"/>
    </source>
</evidence>
<dbReference type="RefSeq" id="WP_354552473.1">
    <property type="nucleotide sequence ID" value="NZ_JBEPSM010000002.1"/>
</dbReference>
<dbReference type="NCBIfam" id="TIGR03308">
    <property type="entry name" value="phn_thr-fam"/>
    <property type="match status" value="1"/>
</dbReference>
<accession>A0ABV2R1U1</accession>
<dbReference type="InterPro" id="IPR018357">
    <property type="entry name" value="Hexapep_transf_CS"/>
</dbReference>
<comment type="similarity">
    <text evidence="1">Belongs to the transferase hexapeptide repeat family.</text>
</comment>
<proteinExistence type="inferred from homology"/>
<dbReference type="Proteomes" id="UP001549321">
    <property type="component" value="Unassembled WGS sequence"/>
</dbReference>
<evidence type="ECO:0000256" key="3">
    <source>
        <dbReference type="ARBA" id="ARBA00022737"/>
    </source>
</evidence>
<name>A0ABV2R1U1_9HYPH</name>
<evidence type="ECO:0000313" key="6">
    <source>
        <dbReference type="Proteomes" id="UP001549321"/>
    </source>
</evidence>
<reference evidence="5 6" key="1">
    <citation type="submission" date="2024-06" db="EMBL/GenBank/DDBJ databases">
        <title>Sorghum-associated microbial communities from plants grown in Nebraska, USA.</title>
        <authorList>
            <person name="Schachtman D."/>
        </authorList>
    </citation>
    <scope>NUCLEOTIDE SEQUENCE [LARGE SCALE GENOMIC DNA]</scope>
    <source>
        <strain evidence="5 6">3207</strain>
    </source>
</reference>
<dbReference type="InterPro" id="IPR017694">
    <property type="entry name" value="Phosphonate_tfrase_rpt"/>
</dbReference>
<evidence type="ECO:0000256" key="4">
    <source>
        <dbReference type="ARBA" id="ARBA00023315"/>
    </source>
</evidence>
<dbReference type="InterPro" id="IPR011004">
    <property type="entry name" value="Trimer_LpxA-like_sf"/>
</dbReference>
<keyword evidence="2" id="KW-0808">Transferase</keyword>